<keyword evidence="3" id="KW-1185">Reference proteome</keyword>
<keyword evidence="1" id="KW-1133">Transmembrane helix</keyword>
<comment type="caution">
    <text evidence="2">The sequence shown here is derived from an EMBL/GenBank/DDBJ whole genome shotgun (WGS) entry which is preliminary data.</text>
</comment>
<gene>
    <name evidence="2" type="ORF">HanXRQr2_Chr06g0271121</name>
</gene>
<feature type="transmembrane region" description="Helical" evidence="1">
    <location>
        <begin position="49"/>
        <end position="68"/>
    </location>
</feature>
<reference evidence="2" key="2">
    <citation type="submission" date="2020-06" db="EMBL/GenBank/DDBJ databases">
        <title>Helianthus annuus Genome sequencing and assembly Release 2.</title>
        <authorList>
            <person name="Gouzy J."/>
            <person name="Langlade N."/>
            <person name="Munos S."/>
        </authorList>
    </citation>
    <scope>NUCLEOTIDE SEQUENCE</scope>
    <source>
        <tissue evidence="2">Leaves</tissue>
    </source>
</reference>
<accession>A0A9K3NKW7</accession>
<name>A0A9K3NKW7_HELAN</name>
<dbReference type="EMBL" id="MNCJ02000321">
    <property type="protein sequence ID" value="KAF5803420.1"/>
    <property type="molecule type" value="Genomic_DNA"/>
</dbReference>
<organism evidence="2 3">
    <name type="scientific">Helianthus annuus</name>
    <name type="common">Common sunflower</name>
    <dbReference type="NCBI Taxonomy" id="4232"/>
    <lineage>
        <taxon>Eukaryota</taxon>
        <taxon>Viridiplantae</taxon>
        <taxon>Streptophyta</taxon>
        <taxon>Embryophyta</taxon>
        <taxon>Tracheophyta</taxon>
        <taxon>Spermatophyta</taxon>
        <taxon>Magnoliopsida</taxon>
        <taxon>eudicotyledons</taxon>
        <taxon>Gunneridae</taxon>
        <taxon>Pentapetalae</taxon>
        <taxon>asterids</taxon>
        <taxon>campanulids</taxon>
        <taxon>Asterales</taxon>
        <taxon>Asteraceae</taxon>
        <taxon>Asteroideae</taxon>
        <taxon>Heliantheae alliance</taxon>
        <taxon>Heliantheae</taxon>
        <taxon>Helianthus</taxon>
    </lineage>
</organism>
<reference evidence="2" key="1">
    <citation type="journal article" date="2017" name="Nature">
        <title>The sunflower genome provides insights into oil metabolism, flowering and Asterid evolution.</title>
        <authorList>
            <person name="Badouin H."/>
            <person name="Gouzy J."/>
            <person name="Grassa C.J."/>
            <person name="Murat F."/>
            <person name="Staton S.E."/>
            <person name="Cottret L."/>
            <person name="Lelandais-Briere C."/>
            <person name="Owens G.L."/>
            <person name="Carrere S."/>
            <person name="Mayjonade B."/>
            <person name="Legrand L."/>
            <person name="Gill N."/>
            <person name="Kane N.C."/>
            <person name="Bowers J.E."/>
            <person name="Hubner S."/>
            <person name="Bellec A."/>
            <person name="Berard A."/>
            <person name="Berges H."/>
            <person name="Blanchet N."/>
            <person name="Boniface M.C."/>
            <person name="Brunel D."/>
            <person name="Catrice O."/>
            <person name="Chaidir N."/>
            <person name="Claudel C."/>
            <person name="Donnadieu C."/>
            <person name="Faraut T."/>
            <person name="Fievet G."/>
            <person name="Helmstetter N."/>
            <person name="King M."/>
            <person name="Knapp S.J."/>
            <person name="Lai Z."/>
            <person name="Le Paslier M.C."/>
            <person name="Lippi Y."/>
            <person name="Lorenzon L."/>
            <person name="Mandel J.R."/>
            <person name="Marage G."/>
            <person name="Marchand G."/>
            <person name="Marquand E."/>
            <person name="Bret-Mestries E."/>
            <person name="Morien E."/>
            <person name="Nambeesan S."/>
            <person name="Nguyen T."/>
            <person name="Pegot-Espagnet P."/>
            <person name="Pouilly N."/>
            <person name="Raftis F."/>
            <person name="Sallet E."/>
            <person name="Schiex T."/>
            <person name="Thomas J."/>
            <person name="Vandecasteele C."/>
            <person name="Vares D."/>
            <person name="Vear F."/>
            <person name="Vautrin S."/>
            <person name="Crespi M."/>
            <person name="Mangin B."/>
            <person name="Burke J.M."/>
            <person name="Salse J."/>
            <person name="Munos S."/>
            <person name="Vincourt P."/>
            <person name="Rieseberg L.H."/>
            <person name="Langlade N.B."/>
        </authorList>
    </citation>
    <scope>NUCLEOTIDE SEQUENCE</scope>
    <source>
        <tissue evidence="2">Leaves</tissue>
    </source>
</reference>
<protein>
    <recommendedName>
        <fullName evidence="4">Transmembrane protein</fullName>
    </recommendedName>
</protein>
<feature type="transmembrane region" description="Helical" evidence="1">
    <location>
        <begin position="80"/>
        <end position="98"/>
    </location>
</feature>
<dbReference type="AlphaFoldDB" id="A0A9K3NKW7"/>
<sequence>MSIDYNSSSSSLNSALYMHLCSYLFMFMAFTCYSNIEYIFMVIQGLCKPVFIASLLILIVFLSIFFCGRRAVKMEQLDGSFWGVLLVLTILWFLAFLAA</sequence>
<evidence type="ECO:0000313" key="3">
    <source>
        <dbReference type="Proteomes" id="UP000215914"/>
    </source>
</evidence>
<evidence type="ECO:0000256" key="1">
    <source>
        <dbReference type="SAM" id="Phobius"/>
    </source>
</evidence>
<dbReference type="Gramene" id="mRNA:HanXRQr2_Chr06g0271121">
    <property type="protein sequence ID" value="CDS:HanXRQr2_Chr06g0271121.1"/>
    <property type="gene ID" value="HanXRQr2_Chr06g0271121"/>
</dbReference>
<feature type="transmembrane region" description="Helical" evidence="1">
    <location>
        <begin position="20"/>
        <end position="43"/>
    </location>
</feature>
<proteinExistence type="predicted"/>
<evidence type="ECO:0000313" key="2">
    <source>
        <dbReference type="EMBL" id="KAF5803420.1"/>
    </source>
</evidence>
<dbReference type="Proteomes" id="UP000215914">
    <property type="component" value="Unassembled WGS sequence"/>
</dbReference>
<keyword evidence="1" id="KW-0812">Transmembrane</keyword>
<evidence type="ECO:0008006" key="4">
    <source>
        <dbReference type="Google" id="ProtNLM"/>
    </source>
</evidence>
<keyword evidence="1" id="KW-0472">Membrane</keyword>